<proteinExistence type="predicted"/>
<dbReference type="Gene3D" id="1.20.1290.10">
    <property type="entry name" value="AhpD-like"/>
    <property type="match status" value="2"/>
</dbReference>
<dbReference type="Proteomes" id="UP000319094">
    <property type="component" value="Unassembled WGS sequence"/>
</dbReference>
<keyword evidence="2" id="KW-0575">Peroxidase</keyword>
<name>A0A542Y8G8_9MICO</name>
<sequence>MTTALTADIIDLLSGLTPGDELARLRDLRAQARENAQLSFVALLEPENPGQFSLAERYAVALFVAQLHGFADAEAFYADVLGDEAPALVDLLTGPDGLAAHAAASGPSGSYREPGLHEESTAARAWTPDEADTAALGERLAAALAHAHLLVIRPREASPAALGALVDAGWSADDIVSLSQLIAFLTFQLRAAWGLRAVAGSAPGGAAAPADPALPVVASGESSAGQVSVAASALITEYPDLSRPEAFTQQGLGWVPWLAPVAEADLAADQLDALVDPARAKMPYFRLLARDPAALRARTLTDLDIFFNVTGGVGRAERELAATAASRHNGCVFCASVHSAAATRESGRRDDVQRLLDEGVGADLGSDSWNAIVSASVALTNTPLSFGETDVRGLRDAGLGDAEIIDVVNGAAFFNWANRLMLSLGEPELPAKRVEQ</sequence>
<reference evidence="2 3" key="1">
    <citation type="submission" date="2019-06" db="EMBL/GenBank/DDBJ databases">
        <title>Sequencing the genomes of 1000 actinobacteria strains.</title>
        <authorList>
            <person name="Klenk H.-P."/>
        </authorList>
    </citation>
    <scope>NUCLEOTIDE SEQUENCE [LARGE SCALE GENOMIC DNA]</scope>
    <source>
        <strain evidence="2 3">DSM 8803</strain>
    </source>
</reference>
<dbReference type="InterPro" id="IPR003779">
    <property type="entry name" value="CMD-like"/>
</dbReference>
<accession>A0A542Y8G8</accession>
<dbReference type="InterPro" id="IPR004675">
    <property type="entry name" value="AhpD_core"/>
</dbReference>
<dbReference type="SUPFAM" id="SSF69118">
    <property type="entry name" value="AhpD-like"/>
    <property type="match status" value="2"/>
</dbReference>
<dbReference type="InterPro" id="IPR010195">
    <property type="entry name" value="Uncharacterised_peroxidase-rel"/>
</dbReference>
<dbReference type="Pfam" id="PF02627">
    <property type="entry name" value="CMD"/>
    <property type="match status" value="1"/>
</dbReference>
<dbReference type="NCBIfam" id="TIGR04029">
    <property type="entry name" value="CMD_Avi_7170"/>
    <property type="match status" value="1"/>
</dbReference>
<keyword evidence="2" id="KW-0560">Oxidoreductase</keyword>
<keyword evidence="3" id="KW-1185">Reference proteome</keyword>
<comment type="caution">
    <text evidence="2">The sequence shown here is derived from an EMBL/GenBank/DDBJ whole genome shotgun (WGS) entry which is preliminary data.</text>
</comment>
<dbReference type="EMBL" id="VFON01000001">
    <property type="protein sequence ID" value="TQL44371.1"/>
    <property type="molecule type" value="Genomic_DNA"/>
</dbReference>
<dbReference type="PANTHER" id="PTHR35446">
    <property type="entry name" value="SI:CH211-175M2.5"/>
    <property type="match status" value="1"/>
</dbReference>
<dbReference type="NCBIfam" id="TIGR00778">
    <property type="entry name" value="ahpD_dom"/>
    <property type="match status" value="1"/>
</dbReference>
<dbReference type="InterPro" id="IPR029032">
    <property type="entry name" value="AhpD-like"/>
</dbReference>
<evidence type="ECO:0000313" key="3">
    <source>
        <dbReference type="Proteomes" id="UP000319094"/>
    </source>
</evidence>
<feature type="domain" description="Carboxymuconolactone decarboxylase-like" evidence="1">
    <location>
        <begin position="292"/>
        <end position="359"/>
    </location>
</feature>
<dbReference type="PANTHER" id="PTHR35446:SF2">
    <property type="entry name" value="CARBOXYMUCONOLACTONE DECARBOXYLASE-LIKE DOMAIN-CONTAINING PROTEIN"/>
    <property type="match status" value="1"/>
</dbReference>
<dbReference type="RefSeq" id="WP_141887567.1">
    <property type="nucleotide sequence ID" value="NZ_BAAAUY010000011.1"/>
</dbReference>
<dbReference type="InterPro" id="IPR023923">
    <property type="entry name" value="AhpD_Avi7169"/>
</dbReference>
<evidence type="ECO:0000313" key="2">
    <source>
        <dbReference type="EMBL" id="TQL44371.1"/>
    </source>
</evidence>
<dbReference type="OrthoDB" id="3667834at2"/>
<gene>
    <name evidence="2" type="ORF">FB468_2428</name>
</gene>
<dbReference type="InterPro" id="IPR023982">
    <property type="entry name" value="CHP04029_CMD-like"/>
</dbReference>
<dbReference type="AlphaFoldDB" id="A0A542Y8G8"/>
<dbReference type="GO" id="GO:0051920">
    <property type="term" value="F:peroxiredoxin activity"/>
    <property type="evidence" value="ECO:0007669"/>
    <property type="project" value="InterPro"/>
</dbReference>
<dbReference type="NCBIfam" id="TIGR04030">
    <property type="entry name" value="perox_Avi_7169"/>
    <property type="match status" value="1"/>
</dbReference>
<protein>
    <submittedName>
        <fullName evidence="2">CMD domain protein/alkylhydroperoxidase domain protein</fullName>
    </submittedName>
</protein>
<evidence type="ECO:0000259" key="1">
    <source>
        <dbReference type="Pfam" id="PF02627"/>
    </source>
</evidence>
<dbReference type="NCBIfam" id="TIGR01926">
    <property type="entry name" value="peroxid_rel"/>
    <property type="match status" value="1"/>
</dbReference>
<organism evidence="2 3">
    <name type="scientific">Leucobacter komagatae</name>
    <dbReference type="NCBI Taxonomy" id="55969"/>
    <lineage>
        <taxon>Bacteria</taxon>
        <taxon>Bacillati</taxon>
        <taxon>Actinomycetota</taxon>
        <taxon>Actinomycetes</taxon>
        <taxon>Micrococcales</taxon>
        <taxon>Microbacteriaceae</taxon>
        <taxon>Leucobacter</taxon>
    </lineage>
</organism>